<dbReference type="AlphaFoldDB" id="A0A316HKG5"/>
<dbReference type="EMBL" id="QGHA01000001">
    <property type="protein sequence ID" value="PWK80501.1"/>
    <property type="molecule type" value="Genomic_DNA"/>
</dbReference>
<organism evidence="1 2">
    <name type="scientific">Mucilaginibacter oryzae</name>
    <dbReference type="NCBI Taxonomy" id="468058"/>
    <lineage>
        <taxon>Bacteria</taxon>
        <taxon>Pseudomonadati</taxon>
        <taxon>Bacteroidota</taxon>
        <taxon>Sphingobacteriia</taxon>
        <taxon>Sphingobacteriales</taxon>
        <taxon>Sphingobacteriaceae</taxon>
        <taxon>Mucilaginibacter</taxon>
    </lineage>
</organism>
<evidence type="ECO:0000313" key="2">
    <source>
        <dbReference type="Proteomes" id="UP000245678"/>
    </source>
</evidence>
<reference evidence="1 2" key="1">
    <citation type="submission" date="2018-05" db="EMBL/GenBank/DDBJ databases">
        <title>Genomic Encyclopedia of Archaeal and Bacterial Type Strains, Phase II (KMG-II): from individual species to whole genera.</title>
        <authorList>
            <person name="Goeker M."/>
        </authorList>
    </citation>
    <scope>NUCLEOTIDE SEQUENCE [LARGE SCALE GENOMIC DNA]</scope>
    <source>
        <strain evidence="1 2">DSM 19975</strain>
    </source>
</reference>
<sequence>MNNENLAVGTRLRYTGKLFEGFDPQVPQAVFLGYDSNSWTGIWINYRGVVRFVSLSDIEVDKPLTEQ</sequence>
<evidence type="ECO:0008006" key="3">
    <source>
        <dbReference type="Google" id="ProtNLM"/>
    </source>
</evidence>
<comment type="caution">
    <text evidence="1">The sequence shown here is derived from an EMBL/GenBank/DDBJ whole genome shotgun (WGS) entry which is preliminary data.</text>
</comment>
<name>A0A316HKG5_9SPHI</name>
<dbReference type="Proteomes" id="UP000245678">
    <property type="component" value="Unassembled WGS sequence"/>
</dbReference>
<keyword evidence="2" id="KW-1185">Reference proteome</keyword>
<protein>
    <recommendedName>
        <fullName evidence="3">CAP-Gly domain-containing protein</fullName>
    </recommendedName>
</protein>
<proteinExistence type="predicted"/>
<evidence type="ECO:0000313" key="1">
    <source>
        <dbReference type="EMBL" id="PWK80501.1"/>
    </source>
</evidence>
<gene>
    <name evidence="1" type="ORF">LX99_00969</name>
</gene>
<accession>A0A316HKG5</accession>